<dbReference type="AlphaFoldDB" id="A0AAN9P895"/>
<dbReference type="EMBL" id="JAYWIO010000001">
    <property type="protein sequence ID" value="KAK7288456.1"/>
    <property type="molecule type" value="Genomic_DNA"/>
</dbReference>
<sequence>MDPIYNFLISLSIDALPDLNCSSNVIFAYNGLSFMVARYNASRLIPRREICNRKMTSSAFESILNESNRDNRKNIVFQCWPKLHEMKA</sequence>
<organism evidence="1 2">
    <name type="scientific">Crotalaria pallida</name>
    <name type="common">Smooth rattlebox</name>
    <name type="synonym">Crotalaria striata</name>
    <dbReference type="NCBI Taxonomy" id="3830"/>
    <lineage>
        <taxon>Eukaryota</taxon>
        <taxon>Viridiplantae</taxon>
        <taxon>Streptophyta</taxon>
        <taxon>Embryophyta</taxon>
        <taxon>Tracheophyta</taxon>
        <taxon>Spermatophyta</taxon>
        <taxon>Magnoliopsida</taxon>
        <taxon>eudicotyledons</taxon>
        <taxon>Gunneridae</taxon>
        <taxon>Pentapetalae</taxon>
        <taxon>rosids</taxon>
        <taxon>fabids</taxon>
        <taxon>Fabales</taxon>
        <taxon>Fabaceae</taxon>
        <taxon>Papilionoideae</taxon>
        <taxon>50 kb inversion clade</taxon>
        <taxon>genistoids sensu lato</taxon>
        <taxon>core genistoids</taxon>
        <taxon>Crotalarieae</taxon>
        <taxon>Crotalaria</taxon>
    </lineage>
</organism>
<comment type="caution">
    <text evidence="1">The sequence shown here is derived from an EMBL/GenBank/DDBJ whole genome shotgun (WGS) entry which is preliminary data.</text>
</comment>
<accession>A0AAN9P895</accession>
<proteinExistence type="predicted"/>
<evidence type="ECO:0000313" key="1">
    <source>
        <dbReference type="EMBL" id="KAK7288456.1"/>
    </source>
</evidence>
<protein>
    <submittedName>
        <fullName evidence="1">Uncharacterized protein</fullName>
    </submittedName>
</protein>
<dbReference type="Proteomes" id="UP001372338">
    <property type="component" value="Unassembled WGS sequence"/>
</dbReference>
<keyword evidence="2" id="KW-1185">Reference proteome</keyword>
<name>A0AAN9P895_CROPI</name>
<reference evidence="1 2" key="1">
    <citation type="submission" date="2024-01" db="EMBL/GenBank/DDBJ databases">
        <title>The genomes of 5 underutilized Papilionoideae crops provide insights into root nodulation and disease resistanc.</title>
        <authorList>
            <person name="Yuan L."/>
        </authorList>
    </citation>
    <scope>NUCLEOTIDE SEQUENCE [LARGE SCALE GENOMIC DNA]</scope>
    <source>
        <strain evidence="1">ZHUSHIDOU_FW_LH</strain>
        <tissue evidence="1">Leaf</tissue>
    </source>
</reference>
<evidence type="ECO:0000313" key="2">
    <source>
        <dbReference type="Proteomes" id="UP001372338"/>
    </source>
</evidence>
<gene>
    <name evidence="1" type="ORF">RIF29_01915</name>
</gene>